<accession>A0A1G1VP80</accession>
<protein>
    <submittedName>
        <fullName evidence="1">Uncharacterized protein</fullName>
    </submittedName>
</protein>
<reference evidence="1 2" key="1">
    <citation type="journal article" date="2016" name="Nat. Commun.">
        <title>Thousands of microbial genomes shed light on interconnected biogeochemical processes in an aquifer system.</title>
        <authorList>
            <person name="Anantharaman K."/>
            <person name="Brown C.T."/>
            <person name="Hug L.A."/>
            <person name="Sharon I."/>
            <person name="Castelle C.J."/>
            <person name="Probst A.J."/>
            <person name="Thomas B.C."/>
            <person name="Singh A."/>
            <person name="Wilkins M.J."/>
            <person name="Karaoz U."/>
            <person name="Brodie E.L."/>
            <person name="Williams K.H."/>
            <person name="Hubbard S.S."/>
            <person name="Banfield J.F."/>
        </authorList>
    </citation>
    <scope>NUCLEOTIDE SEQUENCE [LARGE SCALE GENOMIC DNA]</scope>
</reference>
<proteinExistence type="predicted"/>
<dbReference type="EMBL" id="MHCI01000005">
    <property type="protein sequence ID" value="OGY17190.1"/>
    <property type="molecule type" value="Genomic_DNA"/>
</dbReference>
<organism evidence="1 2">
    <name type="scientific">Candidatus Chisholmbacteria bacterium RIFCSPHIGHO2_01_FULL_49_18</name>
    <dbReference type="NCBI Taxonomy" id="1797590"/>
    <lineage>
        <taxon>Bacteria</taxon>
        <taxon>Candidatus Chisholmiibacteriota</taxon>
    </lineage>
</organism>
<evidence type="ECO:0000313" key="2">
    <source>
        <dbReference type="Proteomes" id="UP000179069"/>
    </source>
</evidence>
<comment type="caution">
    <text evidence="1">The sequence shown here is derived from an EMBL/GenBank/DDBJ whole genome shotgun (WGS) entry which is preliminary data.</text>
</comment>
<sequence>MGVEDSRKRSTQEEAAASLYLEILTKVMKGLVDSARVQRYRSELEPLTQLTKSVLLARAYRDLQDPQGKLIVTTAEGSKQDDFAMFGKFRLEGQDPSGEHLVFDKPVIGVVLNANALCFRRGKLDFDLSSEDFFQVLDATVQALVAIEQEGEQVMTRDEYVVARERILTPPQ</sequence>
<name>A0A1G1VP80_9BACT</name>
<gene>
    <name evidence="1" type="ORF">A2785_04200</name>
</gene>
<evidence type="ECO:0000313" key="1">
    <source>
        <dbReference type="EMBL" id="OGY17190.1"/>
    </source>
</evidence>
<dbReference type="Proteomes" id="UP000179069">
    <property type="component" value="Unassembled WGS sequence"/>
</dbReference>
<dbReference type="AlphaFoldDB" id="A0A1G1VP80"/>